<keyword evidence="2" id="KW-0805">Transcription regulation</keyword>
<dbReference type="InterPro" id="IPR007324">
    <property type="entry name" value="Sugar-bd_dom_put"/>
</dbReference>
<feature type="domain" description="Sugar-binding" evidence="5">
    <location>
        <begin position="92"/>
        <end position="338"/>
    </location>
</feature>
<keyword evidence="4" id="KW-0804">Transcription</keyword>
<dbReference type="InterPro" id="IPR051054">
    <property type="entry name" value="SorC_transcr_regulators"/>
</dbReference>
<reference evidence="7 8" key="1">
    <citation type="submission" date="2018-03" db="EMBL/GenBank/DDBJ databases">
        <title>Aerobic endospore-forming bacteria genome sequencing and assembly.</title>
        <authorList>
            <person name="Cavalcante D.A."/>
            <person name="Driks A."/>
            <person name="Putonti C."/>
            <person name="De-Souza M.T."/>
        </authorList>
    </citation>
    <scope>NUCLEOTIDE SEQUENCE [LARGE SCALE GENOMIC DNA]</scope>
    <source>
        <strain evidence="7 8">SDF0028</strain>
    </source>
</reference>
<comment type="similarity">
    <text evidence="1">Belongs to the SorC transcriptional regulatory family.</text>
</comment>
<organism evidence="7 8">
    <name type="scientific">Paenibacillus popilliae</name>
    <name type="common">Bacillus popilliae</name>
    <dbReference type="NCBI Taxonomy" id="78057"/>
    <lineage>
        <taxon>Bacteria</taxon>
        <taxon>Bacillati</taxon>
        <taxon>Bacillota</taxon>
        <taxon>Bacilli</taxon>
        <taxon>Bacillales</taxon>
        <taxon>Paenibacillaceae</taxon>
        <taxon>Paenibacillus</taxon>
    </lineage>
</organism>
<evidence type="ECO:0000313" key="8">
    <source>
        <dbReference type="Proteomes" id="UP000316208"/>
    </source>
</evidence>
<dbReference type="InterPro" id="IPR037171">
    <property type="entry name" value="NagB/RpiA_transferase-like"/>
</dbReference>
<evidence type="ECO:0000256" key="3">
    <source>
        <dbReference type="ARBA" id="ARBA00023125"/>
    </source>
</evidence>
<evidence type="ECO:0000259" key="5">
    <source>
        <dbReference type="Pfam" id="PF04198"/>
    </source>
</evidence>
<sequence length="349" mass="38545">MREWLEIQKRLLPELIELLKKRYTILHQIMLSDSIGRRTLATSLQMTERVLRAETDLLKAQGLIDSDNTGMRITDEGRQLVRKLESVMGELLGMRQLEESIRQAFGLKQVIVVPGNSDVSPAVKQELGQAACRALSSVMDKEDVVAVTGGSTLAAMADQLTSSSPLKGNWFVPARGGLGESLEYQANTIASTMAKRVGAQYRLLHVPDLLSEEAYQSLKQEPNIQDILRVIRQARIVVHGIGEALVMAKRRRADEETIQQLLEEGALAEAFGYYFDRDGHVVHTMLTLGLRLEDISRMEVVIAIAGGQSKGESITAVLRAGHEDILVIDEAAAIEVLKHCGLDVPYRPS</sequence>
<dbReference type="InterPro" id="IPR048715">
    <property type="entry name" value="CggR_N"/>
</dbReference>
<dbReference type="InterPro" id="IPR036388">
    <property type="entry name" value="WH-like_DNA-bd_sf"/>
</dbReference>
<dbReference type="Gene3D" id="1.10.10.10">
    <property type="entry name" value="Winged helix-like DNA-binding domain superfamily/Winged helix DNA-binding domain"/>
    <property type="match status" value="1"/>
</dbReference>
<keyword evidence="3" id="KW-0238">DNA-binding</keyword>
<comment type="caution">
    <text evidence="7">The sequence shown here is derived from an EMBL/GenBank/DDBJ whole genome shotgun (WGS) entry which is preliminary data.</text>
</comment>
<protein>
    <recommendedName>
        <fullName evidence="9">Central glycolytic genes regulator</fullName>
    </recommendedName>
</protein>
<accession>A0ABY3AKG3</accession>
<dbReference type="SUPFAM" id="SSF100950">
    <property type="entry name" value="NagB/RpiA/CoA transferase-like"/>
    <property type="match status" value="1"/>
</dbReference>
<dbReference type="Pfam" id="PF21715">
    <property type="entry name" value="CggR_N"/>
    <property type="match status" value="1"/>
</dbReference>
<proteinExistence type="inferred from homology"/>
<dbReference type="Proteomes" id="UP000316208">
    <property type="component" value="Unassembled WGS sequence"/>
</dbReference>
<keyword evidence="8" id="KW-1185">Reference proteome</keyword>
<evidence type="ECO:0000256" key="2">
    <source>
        <dbReference type="ARBA" id="ARBA00023015"/>
    </source>
</evidence>
<dbReference type="SUPFAM" id="SSF46785">
    <property type="entry name" value="Winged helix' DNA-binding domain"/>
    <property type="match status" value="1"/>
</dbReference>
<evidence type="ECO:0000256" key="4">
    <source>
        <dbReference type="ARBA" id="ARBA00023163"/>
    </source>
</evidence>
<evidence type="ECO:0000313" key="7">
    <source>
        <dbReference type="EMBL" id="TQR43248.1"/>
    </source>
</evidence>
<evidence type="ECO:0000256" key="1">
    <source>
        <dbReference type="ARBA" id="ARBA00010466"/>
    </source>
</evidence>
<dbReference type="Pfam" id="PF04198">
    <property type="entry name" value="Sugar-bind"/>
    <property type="match status" value="1"/>
</dbReference>
<evidence type="ECO:0008006" key="9">
    <source>
        <dbReference type="Google" id="ProtNLM"/>
    </source>
</evidence>
<name>A0ABY3AKG3_PAEPP</name>
<evidence type="ECO:0000259" key="6">
    <source>
        <dbReference type="Pfam" id="PF21715"/>
    </source>
</evidence>
<dbReference type="EMBL" id="SADY01000006">
    <property type="protein sequence ID" value="TQR43248.1"/>
    <property type="molecule type" value="Genomic_DNA"/>
</dbReference>
<dbReference type="PANTHER" id="PTHR34294:SF5">
    <property type="entry name" value="CENTRAL GLYCOLYTIC GENES REGULATOR"/>
    <property type="match status" value="1"/>
</dbReference>
<dbReference type="RefSeq" id="WP_142545148.1">
    <property type="nucleotide sequence ID" value="NZ_SADY01000006.1"/>
</dbReference>
<dbReference type="PANTHER" id="PTHR34294">
    <property type="entry name" value="TRANSCRIPTIONAL REGULATOR-RELATED"/>
    <property type="match status" value="1"/>
</dbReference>
<dbReference type="Gene3D" id="3.40.50.1360">
    <property type="match status" value="1"/>
</dbReference>
<feature type="domain" description="CggR N-terminal DNA binding" evidence="6">
    <location>
        <begin position="19"/>
        <end position="88"/>
    </location>
</feature>
<gene>
    <name evidence="7" type="ORF">C7Y44_18895</name>
</gene>
<dbReference type="InterPro" id="IPR036390">
    <property type="entry name" value="WH_DNA-bd_sf"/>
</dbReference>